<evidence type="ECO:0000256" key="9">
    <source>
        <dbReference type="ARBA" id="ARBA00023136"/>
    </source>
</evidence>
<dbReference type="InterPro" id="IPR003538">
    <property type="entry name" value="TonB"/>
</dbReference>
<dbReference type="AlphaFoldDB" id="A0A4Q0XSE6"/>
<comment type="similarity">
    <text evidence="2">Belongs to the TonB family.</text>
</comment>
<feature type="transmembrane region" description="Helical" evidence="10">
    <location>
        <begin position="6"/>
        <end position="24"/>
    </location>
</feature>
<evidence type="ECO:0000313" key="13">
    <source>
        <dbReference type="Proteomes" id="UP000290657"/>
    </source>
</evidence>
<keyword evidence="9 10" id="KW-0472">Membrane</keyword>
<evidence type="ECO:0000259" key="11">
    <source>
        <dbReference type="PROSITE" id="PS52015"/>
    </source>
</evidence>
<evidence type="ECO:0000256" key="6">
    <source>
        <dbReference type="ARBA" id="ARBA00022692"/>
    </source>
</evidence>
<dbReference type="PANTHER" id="PTHR33446">
    <property type="entry name" value="PROTEIN TONB-RELATED"/>
    <property type="match status" value="1"/>
</dbReference>
<evidence type="ECO:0000256" key="7">
    <source>
        <dbReference type="ARBA" id="ARBA00022927"/>
    </source>
</evidence>
<proteinExistence type="inferred from homology"/>
<evidence type="ECO:0000313" key="12">
    <source>
        <dbReference type="EMBL" id="RXJ57656.1"/>
    </source>
</evidence>
<dbReference type="Proteomes" id="UP000290657">
    <property type="component" value="Unassembled WGS sequence"/>
</dbReference>
<keyword evidence="5" id="KW-0997">Cell inner membrane</keyword>
<dbReference type="InterPro" id="IPR051045">
    <property type="entry name" value="TonB-dependent_transducer"/>
</dbReference>
<dbReference type="InterPro" id="IPR037682">
    <property type="entry name" value="TonB_C"/>
</dbReference>
<dbReference type="Gene3D" id="3.30.2420.10">
    <property type="entry name" value="TonB"/>
    <property type="match status" value="1"/>
</dbReference>
<dbReference type="OrthoDB" id="9810145at2"/>
<dbReference type="PROSITE" id="PS52015">
    <property type="entry name" value="TONB_CTD"/>
    <property type="match status" value="1"/>
</dbReference>
<evidence type="ECO:0000256" key="1">
    <source>
        <dbReference type="ARBA" id="ARBA00004383"/>
    </source>
</evidence>
<keyword evidence="13" id="KW-1185">Reference proteome</keyword>
<accession>A0A4Q0XSE6</accession>
<comment type="subcellular location">
    <subcellularLocation>
        <location evidence="1">Cell inner membrane</location>
        <topology evidence="1">Single-pass membrane protein</topology>
        <orientation evidence="1">Periplasmic side</orientation>
    </subcellularLocation>
</comment>
<dbReference type="NCBIfam" id="TIGR01352">
    <property type="entry name" value="tonB_Cterm"/>
    <property type="match status" value="1"/>
</dbReference>
<dbReference type="GO" id="GO:0015031">
    <property type="term" value="P:protein transport"/>
    <property type="evidence" value="ECO:0007669"/>
    <property type="project" value="UniProtKB-KW"/>
</dbReference>
<reference evidence="12 13" key="1">
    <citation type="submission" date="2017-10" db="EMBL/GenBank/DDBJ databases">
        <title>Genomics of the genus Arcobacter.</title>
        <authorList>
            <person name="Perez-Cataluna A."/>
            <person name="Figueras M.J."/>
        </authorList>
    </citation>
    <scope>NUCLEOTIDE SEQUENCE [LARGE SCALE GENOMIC DNA]</scope>
    <source>
        <strain evidence="12 13">CECT 8987</strain>
    </source>
</reference>
<sequence length="211" mass="23603">MINRRLAIALGGSVAISIAIFALMQQMISSDAQLEQKKQAPIELNYLRDKKETDIEKKTRIQPKKPIEKVEPKKLDFKKELNQNLNKNVKVQPLAIANNLDLSNITSLKGAQLDIGSSLIDANMLTALSRSNPRYPRMAKIRKQEGFVQLIFKIDAQGFVSDIKVAASDPKGVFEDSAVSAMKRWRFKPTKGDAPGSFKEATITFNFRLAQ</sequence>
<keyword evidence="8 10" id="KW-1133">Transmembrane helix</keyword>
<evidence type="ECO:0000256" key="5">
    <source>
        <dbReference type="ARBA" id="ARBA00022519"/>
    </source>
</evidence>
<dbReference type="SUPFAM" id="SSF74653">
    <property type="entry name" value="TolA/TonB C-terminal domain"/>
    <property type="match status" value="1"/>
</dbReference>
<keyword evidence="7" id="KW-0653">Protein transport</keyword>
<dbReference type="GO" id="GO:0031992">
    <property type="term" value="F:energy transducer activity"/>
    <property type="evidence" value="ECO:0007669"/>
    <property type="project" value="InterPro"/>
</dbReference>
<evidence type="ECO:0000256" key="4">
    <source>
        <dbReference type="ARBA" id="ARBA00022475"/>
    </source>
</evidence>
<evidence type="ECO:0000256" key="3">
    <source>
        <dbReference type="ARBA" id="ARBA00022448"/>
    </source>
</evidence>
<evidence type="ECO:0000256" key="2">
    <source>
        <dbReference type="ARBA" id="ARBA00006555"/>
    </source>
</evidence>
<organism evidence="12 13">
    <name type="scientific">Candidatus Marinarcus aquaticus</name>
    <dbReference type="NCBI Taxonomy" id="2044504"/>
    <lineage>
        <taxon>Bacteria</taxon>
        <taxon>Pseudomonadati</taxon>
        <taxon>Campylobacterota</taxon>
        <taxon>Epsilonproteobacteria</taxon>
        <taxon>Campylobacterales</taxon>
        <taxon>Arcobacteraceae</taxon>
        <taxon>Candidatus Marinarcus</taxon>
    </lineage>
</organism>
<dbReference type="GO" id="GO:0030288">
    <property type="term" value="C:outer membrane-bounded periplasmic space"/>
    <property type="evidence" value="ECO:0007669"/>
    <property type="project" value="InterPro"/>
</dbReference>
<dbReference type="Pfam" id="PF03544">
    <property type="entry name" value="TonB_C"/>
    <property type="match status" value="1"/>
</dbReference>
<dbReference type="PRINTS" id="PR01374">
    <property type="entry name" value="TONBPROTEIN"/>
</dbReference>
<evidence type="ECO:0000256" key="10">
    <source>
        <dbReference type="SAM" id="Phobius"/>
    </source>
</evidence>
<keyword evidence="3" id="KW-0813">Transport</keyword>
<keyword evidence="6 10" id="KW-0812">Transmembrane</keyword>
<dbReference type="GO" id="GO:0055085">
    <property type="term" value="P:transmembrane transport"/>
    <property type="evidence" value="ECO:0007669"/>
    <property type="project" value="InterPro"/>
</dbReference>
<evidence type="ECO:0000256" key="8">
    <source>
        <dbReference type="ARBA" id="ARBA00022989"/>
    </source>
</evidence>
<keyword evidence="4" id="KW-1003">Cell membrane</keyword>
<dbReference type="GO" id="GO:0005886">
    <property type="term" value="C:plasma membrane"/>
    <property type="evidence" value="ECO:0007669"/>
    <property type="project" value="UniProtKB-SubCell"/>
</dbReference>
<protein>
    <recommendedName>
        <fullName evidence="11">TonB C-terminal domain-containing protein</fullName>
    </recommendedName>
</protein>
<dbReference type="RefSeq" id="WP_128996228.1">
    <property type="nucleotide sequence ID" value="NZ_PDKN01000004.1"/>
</dbReference>
<comment type="caution">
    <text evidence="12">The sequence shown here is derived from an EMBL/GenBank/DDBJ whole genome shotgun (WGS) entry which is preliminary data.</text>
</comment>
<gene>
    <name evidence="12" type="ORF">CRV04_07545</name>
</gene>
<name>A0A4Q0XSE6_9BACT</name>
<dbReference type="EMBL" id="PDKN01000004">
    <property type="protein sequence ID" value="RXJ57656.1"/>
    <property type="molecule type" value="Genomic_DNA"/>
</dbReference>
<dbReference type="InterPro" id="IPR006260">
    <property type="entry name" value="TonB/TolA_C"/>
</dbReference>
<feature type="domain" description="TonB C-terminal" evidence="11">
    <location>
        <begin position="120"/>
        <end position="211"/>
    </location>
</feature>
<dbReference type="GO" id="GO:0015891">
    <property type="term" value="P:siderophore transport"/>
    <property type="evidence" value="ECO:0007669"/>
    <property type="project" value="InterPro"/>
</dbReference>